<gene>
    <name evidence="4" type="ORF">SNE40_008144</name>
</gene>
<dbReference type="Pfam" id="PF13359">
    <property type="entry name" value="DDE_Tnp_4"/>
    <property type="match status" value="1"/>
</dbReference>
<evidence type="ECO:0000256" key="1">
    <source>
        <dbReference type="ARBA" id="ARBA00001968"/>
    </source>
</evidence>
<comment type="caution">
    <text evidence="4">The sequence shown here is derived from an EMBL/GenBank/DDBJ whole genome shotgun (WGS) entry which is preliminary data.</text>
</comment>
<sequence>MALVDADYQFIYVDVGCNGRISDGGVFAGSNLKDASDRRPANIPGKSPLPGDGTQEMFYQMLGDEAFPLREDLMKHFPFRNMSEEQRIFNYRLSRARRVVENAFGIVAAKFIIILGRIILAAEKAESIFAINEGLCLHWARNPG</sequence>
<proteinExistence type="predicted"/>
<evidence type="ECO:0000313" key="5">
    <source>
        <dbReference type="Proteomes" id="UP001347796"/>
    </source>
</evidence>
<dbReference type="EMBL" id="JAZGQO010000006">
    <property type="protein sequence ID" value="KAK6186029.1"/>
    <property type="molecule type" value="Genomic_DNA"/>
</dbReference>
<accession>A0AAN8PYH2</accession>
<evidence type="ECO:0000259" key="3">
    <source>
        <dbReference type="Pfam" id="PF13359"/>
    </source>
</evidence>
<dbReference type="InterPro" id="IPR027806">
    <property type="entry name" value="HARBI1_dom"/>
</dbReference>
<dbReference type="GO" id="GO:0046872">
    <property type="term" value="F:metal ion binding"/>
    <property type="evidence" value="ECO:0007669"/>
    <property type="project" value="UniProtKB-KW"/>
</dbReference>
<reference evidence="4 5" key="1">
    <citation type="submission" date="2024-01" db="EMBL/GenBank/DDBJ databases">
        <title>The genome of the rayed Mediterranean limpet Patella caerulea (Linnaeus, 1758).</title>
        <authorList>
            <person name="Anh-Thu Weber A."/>
            <person name="Halstead-Nussloch G."/>
        </authorList>
    </citation>
    <scope>NUCLEOTIDE SEQUENCE [LARGE SCALE GENOMIC DNA]</scope>
    <source>
        <strain evidence="4">AATW-2023a</strain>
        <tissue evidence="4">Whole specimen</tissue>
    </source>
</reference>
<comment type="cofactor">
    <cofactor evidence="1">
        <name>a divalent metal cation</name>
        <dbReference type="ChEBI" id="CHEBI:60240"/>
    </cofactor>
</comment>
<name>A0AAN8PYH2_PATCE</name>
<keyword evidence="5" id="KW-1185">Reference proteome</keyword>
<evidence type="ECO:0000313" key="4">
    <source>
        <dbReference type="EMBL" id="KAK6186029.1"/>
    </source>
</evidence>
<dbReference type="Proteomes" id="UP001347796">
    <property type="component" value="Unassembled WGS sequence"/>
</dbReference>
<feature type="domain" description="DDE Tnp4" evidence="3">
    <location>
        <begin position="2"/>
        <end position="131"/>
    </location>
</feature>
<evidence type="ECO:0000256" key="2">
    <source>
        <dbReference type="ARBA" id="ARBA00022723"/>
    </source>
</evidence>
<keyword evidence="2" id="KW-0479">Metal-binding</keyword>
<organism evidence="4 5">
    <name type="scientific">Patella caerulea</name>
    <name type="common">Rayed Mediterranean limpet</name>
    <dbReference type="NCBI Taxonomy" id="87958"/>
    <lineage>
        <taxon>Eukaryota</taxon>
        <taxon>Metazoa</taxon>
        <taxon>Spiralia</taxon>
        <taxon>Lophotrochozoa</taxon>
        <taxon>Mollusca</taxon>
        <taxon>Gastropoda</taxon>
        <taxon>Patellogastropoda</taxon>
        <taxon>Patelloidea</taxon>
        <taxon>Patellidae</taxon>
        <taxon>Patella</taxon>
    </lineage>
</organism>
<dbReference type="AlphaFoldDB" id="A0AAN8PYH2"/>
<protein>
    <recommendedName>
        <fullName evidence="3">DDE Tnp4 domain-containing protein</fullName>
    </recommendedName>
</protein>